<evidence type="ECO:0000313" key="6">
    <source>
        <dbReference type="EMBL" id="MPN21279.1"/>
    </source>
</evidence>
<dbReference type="SUPFAM" id="SSF53328">
    <property type="entry name" value="Formyltransferase"/>
    <property type="match status" value="1"/>
</dbReference>
<comment type="caution">
    <text evidence="6">The sequence shown here is derived from an EMBL/GenBank/DDBJ whole genome shotgun (WGS) entry which is preliminary data.</text>
</comment>
<organism evidence="6">
    <name type="scientific">bioreactor metagenome</name>
    <dbReference type="NCBI Taxonomy" id="1076179"/>
    <lineage>
        <taxon>unclassified sequences</taxon>
        <taxon>metagenomes</taxon>
        <taxon>ecological metagenomes</taxon>
    </lineage>
</organism>
<accession>A0A645G648</accession>
<dbReference type="GO" id="GO:0005737">
    <property type="term" value="C:cytoplasm"/>
    <property type="evidence" value="ECO:0007669"/>
    <property type="project" value="TreeGrafter"/>
</dbReference>
<protein>
    <recommendedName>
        <fullName evidence="2">phosphoribosylglycinamide formyltransferase 1</fullName>
        <ecNumber evidence="2">2.1.2.2</ecNumber>
    </recommendedName>
</protein>
<keyword evidence="4" id="KW-0658">Purine biosynthesis</keyword>
<sequence length="85" mass="9482">MKVHRMALAHGVKISGCTVMFVDEGKDTGPIIIQKAVPVLEDDTEDTLAERVMSAEKVAYSEALRLFGENRLQVLGDRVRILRKD</sequence>
<dbReference type="PANTHER" id="PTHR43369:SF2">
    <property type="entry name" value="PHOSPHORIBOSYLGLYCINAMIDE FORMYLTRANSFERASE"/>
    <property type="match status" value="1"/>
</dbReference>
<dbReference type="Gene3D" id="3.40.50.170">
    <property type="entry name" value="Formyl transferase, N-terminal domain"/>
    <property type="match status" value="1"/>
</dbReference>
<dbReference type="AlphaFoldDB" id="A0A645G648"/>
<dbReference type="EMBL" id="VSSQ01069236">
    <property type="protein sequence ID" value="MPN21279.1"/>
    <property type="molecule type" value="Genomic_DNA"/>
</dbReference>
<dbReference type="Pfam" id="PF00551">
    <property type="entry name" value="Formyl_trans_N"/>
    <property type="match status" value="1"/>
</dbReference>
<feature type="domain" description="Formyl transferase N-terminal" evidence="5">
    <location>
        <begin position="2"/>
        <end position="64"/>
    </location>
</feature>
<evidence type="ECO:0000259" key="5">
    <source>
        <dbReference type="Pfam" id="PF00551"/>
    </source>
</evidence>
<dbReference type="PANTHER" id="PTHR43369">
    <property type="entry name" value="PHOSPHORIBOSYLGLYCINAMIDE FORMYLTRANSFERASE"/>
    <property type="match status" value="1"/>
</dbReference>
<gene>
    <name evidence="6" type="primary">purN_45</name>
    <name evidence="6" type="ORF">SDC9_168658</name>
</gene>
<evidence type="ECO:0000256" key="2">
    <source>
        <dbReference type="ARBA" id="ARBA00012254"/>
    </source>
</evidence>
<dbReference type="EC" id="2.1.2.2" evidence="2"/>
<reference evidence="6" key="1">
    <citation type="submission" date="2019-08" db="EMBL/GenBank/DDBJ databases">
        <authorList>
            <person name="Kucharzyk K."/>
            <person name="Murdoch R.W."/>
            <person name="Higgins S."/>
            <person name="Loffler F."/>
        </authorList>
    </citation>
    <scope>NUCLEOTIDE SEQUENCE</scope>
</reference>
<keyword evidence="3 6" id="KW-0808">Transferase</keyword>
<comment type="pathway">
    <text evidence="1">Purine metabolism; IMP biosynthesis via de novo pathway; N(2)-formyl-N(1)-(5-phospho-D-ribosyl)glycinamide from N(1)-(5-phospho-D-ribosyl)glycinamide (10-formyl THF route): step 1/1.</text>
</comment>
<evidence type="ECO:0000256" key="1">
    <source>
        <dbReference type="ARBA" id="ARBA00005054"/>
    </source>
</evidence>
<dbReference type="InterPro" id="IPR036477">
    <property type="entry name" value="Formyl_transf_N_sf"/>
</dbReference>
<dbReference type="GO" id="GO:0004644">
    <property type="term" value="F:phosphoribosylglycinamide formyltransferase activity"/>
    <property type="evidence" value="ECO:0007669"/>
    <property type="project" value="UniProtKB-EC"/>
</dbReference>
<name>A0A645G648_9ZZZZ</name>
<evidence type="ECO:0000256" key="3">
    <source>
        <dbReference type="ARBA" id="ARBA00022679"/>
    </source>
</evidence>
<proteinExistence type="predicted"/>
<dbReference type="InterPro" id="IPR002376">
    <property type="entry name" value="Formyl_transf_N"/>
</dbReference>
<dbReference type="GO" id="GO:0006189">
    <property type="term" value="P:'de novo' IMP biosynthetic process"/>
    <property type="evidence" value="ECO:0007669"/>
    <property type="project" value="TreeGrafter"/>
</dbReference>
<evidence type="ECO:0000256" key="4">
    <source>
        <dbReference type="ARBA" id="ARBA00022755"/>
    </source>
</evidence>